<protein>
    <recommendedName>
        <fullName evidence="2">DUF4234 domain-containing protein</fullName>
    </recommendedName>
</protein>
<dbReference type="EMBL" id="BAAATL010000002">
    <property type="protein sequence ID" value="GAA2467723.1"/>
    <property type="molecule type" value="Genomic_DNA"/>
</dbReference>
<organism evidence="3 4">
    <name type="scientific">Streptomyces graminearus</name>
    <dbReference type="NCBI Taxonomy" id="284030"/>
    <lineage>
        <taxon>Bacteria</taxon>
        <taxon>Bacillati</taxon>
        <taxon>Actinomycetota</taxon>
        <taxon>Actinomycetes</taxon>
        <taxon>Kitasatosporales</taxon>
        <taxon>Streptomycetaceae</taxon>
        <taxon>Streptomyces</taxon>
    </lineage>
</organism>
<evidence type="ECO:0000313" key="3">
    <source>
        <dbReference type="EMBL" id="GAA2467723.1"/>
    </source>
</evidence>
<proteinExistence type="predicted"/>
<keyword evidence="1" id="KW-1133">Transmembrane helix</keyword>
<dbReference type="Proteomes" id="UP001501721">
    <property type="component" value="Unassembled WGS sequence"/>
</dbReference>
<dbReference type="RefSeq" id="WP_346076635.1">
    <property type="nucleotide sequence ID" value="NZ_BAAATL010000002.1"/>
</dbReference>
<feature type="transmembrane region" description="Helical" evidence="1">
    <location>
        <begin position="118"/>
        <end position="143"/>
    </location>
</feature>
<feature type="transmembrane region" description="Helical" evidence="1">
    <location>
        <begin position="88"/>
        <end position="106"/>
    </location>
</feature>
<dbReference type="InterPro" id="IPR025328">
    <property type="entry name" value="DUF4234"/>
</dbReference>
<evidence type="ECO:0000313" key="4">
    <source>
        <dbReference type="Proteomes" id="UP001501721"/>
    </source>
</evidence>
<keyword evidence="1" id="KW-0472">Membrane</keyword>
<reference evidence="4" key="1">
    <citation type="journal article" date="2019" name="Int. J. Syst. Evol. Microbiol.">
        <title>The Global Catalogue of Microorganisms (GCM) 10K type strain sequencing project: providing services to taxonomists for standard genome sequencing and annotation.</title>
        <authorList>
            <consortium name="The Broad Institute Genomics Platform"/>
            <consortium name="The Broad Institute Genome Sequencing Center for Infectious Disease"/>
            <person name="Wu L."/>
            <person name="Ma J."/>
        </authorList>
    </citation>
    <scope>NUCLEOTIDE SEQUENCE [LARGE SCALE GENOMIC DNA]</scope>
    <source>
        <strain evidence="4">JCM 6923</strain>
    </source>
</reference>
<sequence>MDEIKPTTADAGQSVPFATGGALAHGVAGVPAVSGLTGVAMKRRGPVAVWLGLPLITLGIYQLVWYYNIHREMQEFDRRRTLNPAGSMLVLLLLSWTLVAPLVSFYNTGKAIANAQRAAGLPVTCSPAASMWLTFVFGLNVWYMQRQLNLVTAAYPGVEPGASVLLAA</sequence>
<accession>A0ABP5XZP9</accession>
<feature type="domain" description="DUF4234" evidence="2">
    <location>
        <begin position="46"/>
        <end position="113"/>
    </location>
</feature>
<name>A0ABP5XZP9_9ACTN</name>
<dbReference type="Pfam" id="PF14018">
    <property type="entry name" value="DUF4234"/>
    <property type="match status" value="1"/>
</dbReference>
<keyword evidence="4" id="KW-1185">Reference proteome</keyword>
<feature type="transmembrane region" description="Helical" evidence="1">
    <location>
        <begin position="47"/>
        <end position="67"/>
    </location>
</feature>
<keyword evidence="1" id="KW-0812">Transmembrane</keyword>
<comment type="caution">
    <text evidence="3">The sequence shown here is derived from an EMBL/GenBank/DDBJ whole genome shotgun (WGS) entry which is preliminary data.</text>
</comment>
<gene>
    <name evidence="3" type="ORF">GCM10010422_06270</name>
</gene>
<evidence type="ECO:0000259" key="2">
    <source>
        <dbReference type="Pfam" id="PF14018"/>
    </source>
</evidence>
<evidence type="ECO:0000256" key="1">
    <source>
        <dbReference type="SAM" id="Phobius"/>
    </source>
</evidence>